<dbReference type="EMBL" id="BMIU01000004">
    <property type="protein sequence ID" value="GGF24742.1"/>
    <property type="molecule type" value="Genomic_DNA"/>
</dbReference>
<dbReference type="SUPFAM" id="SSF53756">
    <property type="entry name" value="UDP-Glycosyltransferase/glycogen phosphorylase"/>
    <property type="match status" value="1"/>
</dbReference>
<reference evidence="3" key="1">
    <citation type="journal article" date="2019" name="Int. J. Syst. Evol. Microbiol.">
        <title>The Global Catalogue of Microorganisms (GCM) 10K type strain sequencing project: providing services to taxonomists for standard genome sequencing and annotation.</title>
        <authorList>
            <consortium name="The Broad Institute Genomics Platform"/>
            <consortium name="The Broad Institute Genome Sequencing Center for Infectious Disease"/>
            <person name="Wu L."/>
            <person name="Ma J."/>
        </authorList>
    </citation>
    <scope>NUCLEOTIDE SEQUENCE [LARGE SCALE GENOMIC DNA]</scope>
    <source>
        <strain evidence="3">CGMCC 1.15407</strain>
    </source>
</reference>
<evidence type="ECO:0000259" key="1">
    <source>
        <dbReference type="Pfam" id="PF13579"/>
    </source>
</evidence>
<keyword evidence="2" id="KW-0808">Transferase</keyword>
<gene>
    <name evidence="2" type="ORF">GCM10011339_11050</name>
</gene>
<name>A0ABQ1UT04_9BACT</name>
<dbReference type="PANTHER" id="PTHR12526">
    <property type="entry name" value="GLYCOSYLTRANSFERASE"/>
    <property type="match status" value="1"/>
</dbReference>
<protein>
    <submittedName>
        <fullName evidence="2">Glycosyl transferase family 1</fullName>
    </submittedName>
</protein>
<dbReference type="Proteomes" id="UP000647339">
    <property type="component" value="Unassembled WGS sequence"/>
</dbReference>
<dbReference type="Pfam" id="PF13692">
    <property type="entry name" value="Glyco_trans_1_4"/>
    <property type="match status" value="1"/>
</dbReference>
<keyword evidence="3" id="KW-1185">Reference proteome</keyword>
<evidence type="ECO:0000313" key="3">
    <source>
        <dbReference type="Proteomes" id="UP000647339"/>
    </source>
</evidence>
<accession>A0ABQ1UT04</accession>
<organism evidence="2 3">
    <name type="scientific">Echinicola rosea</name>
    <dbReference type="NCBI Taxonomy" id="1807691"/>
    <lineage>
        <taxon>Bacteria</taxon>
        <taxon>Pseudomonadati</taxon>
        <taxon>Bacteroidota</taxon>
        <taxon>Cytophagia</taxon>
        <taxon>Cytophagales</taxon>
        <taxon>Cyclobacteriaceae</taxon>
        <taxon>Echinicola</taxon>
    </lineage>
</organism>
<dbReference type="Gene3D" id="3.40.50.2000">
    <property type="entry name" value="Glycogen Phosphorylase B"/>
    <property type="match status" value="2"/>
</dbReference>
<dbReference type="GO" id="GO:0016740">
    <property type="term" value="F:transferase activity"/>
    <property type="evidence" value="ECO:0007669"/>
    <property type="project" value="UniProtKB-KW"/>
</dbReference>
<proteinExistence type="predicted"/>
<evidence type="ECO:0000313" key="2">
    <source>
        <dbReference type="EMBL" id="GGF24742.1"/>
    </source>
</evidence>
<comment type="caution">
    <text evidence="2">The sequence shown here is derived from an EMBL/GenBank/DDBJ whole genome shotgun (WGS) entry which is preliminary data.</text>
</comment>
<dbReference type="InterPro" id="IPR028098">
    <property type="entry name" value="Glyco_trans_4-like_N"/>
</dbReference>
<sequence length="404" mass="44673">MKILYINSLYAPDIRGGAELSLKLIVEGMQSKGFDVAVLSMAPDGGLRSSTVDGVTVYRAGLKNRYWPYDTSQPPAYQRLLWHVKDRENRDMAAFVQEVLEKEKPDLVSCHNLAGWSIAVWEEVHAKGIPIVQVLHDLYLLCANSNMFRNDTACKGICMECKLLRLHHQRKSAQVSTVVGISQSILSRFTDEGYFPNAKGHVIYNTRHIPDPGSPRTKETGSPLRVGYLGTLSKIKGVEWLIDTVKEADFPVELYIAGKGKDTYEAHLTAMGSGNDNITFMGYSKPADLFAQIDVLVVPSLWEEPLGMVAIEALAHHLPVIANHSGGLKETVQDGVNGLFCYAERPGSLGKALKKLQESPAYYGQLSAQARSSVAPILDRERMVYAYRSVLEETLKNHPVTSIA</sequence>
<dbReference type="CDD" id="cd03823">
    <property type="entry name" value="GT4_ExpE7-like"/>
    <property type="match status" value="1"/>
</dbReference>
<feature type="domain" description="Glycosyltransferase subfamily 4-like N-terminal" evidence="1">
    <location>
        <begin position="16"/>
        <end position="205"/>
    </location>
</feature>
<dbReference type="Pfam" id="PF13579">
    <property type="entry name" value="Glyco_trans_4_4"/>
    <property type="match status" value="1"/>
</dbReference>
<dbReference type="RefSeq" id="WP_137404518.1">
    <property type="nucleotide sequence ID" value="NZ_BMIU01000004.1"/>
</dbReference>